<feature type="compositionally biased region" description="Low complexity" evidence="1">
    <location>
        <begin position="225"/>
        <end position="273"/>
    </location>
</feature>
<dbReference type="EMBL" id="RSEC01000008">
    <property type="protein sequence ID" value="RSD25644.1"/>
    <property type="molecule type" value="Genomic_DNA"/>
</dbReference>
<protein>
    <submittedName>
        <fullName evidence="2">Uncharacterized protein</fullName>
    </submittedName>
</protein>
<name>A0A3R9EZE7_9PSEU</name>
<feature type="compositionally biased region" description="Polar residues" evidence="1">
    <location>
        <begin position="194"/>
        <end position="215"/>
    </location>
</feature>
<gene>
    <name evidence="2" type="ORF">EIY87_01210</name>
</gene>
<dbReference type="AlphaFoldDB" id="A0A3R9EZE7"/>
<accession>A0A3R9EZE7</accession>
<feature type="region of interest" description="Disordered" evidence="1">
    <location>
        <begin position="433"/>
        <end position="526"/>
    </location>
</feature>
<dbReference type="OrthoDB" id="3627673at2"/>
<evidence type="ECO:0000313" key="2">
    <source>
        <dbReference type="EMBL" id="RSD25644.1"/>
    </source>
</evidence>
<dbReference type="Proteomes" id="UP000267081">
    <property type="component" value="Unassembled WGS sequence"/>
</dbReference>
<comment type="caution">
    <text evidence="2">The sequence shown here is derived from an EMBL/GenBank/DDBJ whole genome shotgun (WGS) entry which is preliminary data.</text>
</comment>
<proteinExistence type="predicted"/>
<organism evidence="2 3">
    <name type="scientific">Amycolatopsis eburnea</name>
    <dbReference type="NCBI Taxonomy" id="2267691"/>
    <lineage>
        <taxon>Bacteria</taxon>
        <taxon>Bacillati</taxon>
        <taxon>Actinomycetota</taxon>
        <taxon>Actinomycetes</taxon>
        <taxon>Pseudonocardiales</taxon>
        <taxon>Pseudonocardiaceae</taxon>
        <taxon>Amycolatopsis</taxon>
    </lineage>
</organism>
<feature type="region of interest" description="Disordered" evidence="1">
    <location>
        <begin position="1"/>
        <end position="30"/>
    </location>
</feature>
<feature type="compositionally biased region" description="Polar residues" evidence="1">
    <location>
        <begin position="1"/>
        <end position="14"/>
    </location>
</feature>
<feature type="compositionally biased region" description="Low complexity" evidence="1">
    <location>
        <begin position="131"/>
        <end position="193"/>
    </location>
</feature>
<feature type="compositionally biased region" description="Basic and acidic residues" evidence="1">
    <location>
        <begin position="506"/>
        <end position="515"/>
    </location>
</feature>
<reference evidence="2 3" key="1">
    <citation type="submission" date="2018-12" db="EMBL/GenBank/DDBJ databases">
        <title>Amycolatopsis eburnea sp. nov. actinomycete associate with arbuscular mycorrhiza fungal spore.</title>
        <authorList>
            <person name="Lumyong S."/>
            <person name="Chaiya L."/>
        </authorList>
    </citation>
    <scope>NUCLEOTIDE SEQUENCE [LARGE SCALE GENOMIC DNA]</scope>
    <source>
        <strain evidence="2 3">GLM-1</strain>
    </source>
</reference>
<feature type="region of interest" description="Disordered" evidence="1">
    <location>
        <begin position="104"/>
        <end position="291"/>
    </location>
</feature>
<feature type="compositionally biased region" description="Basic and acidic residues" evidence="1">
    <location>
        <begin position="440"/>
        <end position="453"/>
    </location>
</feature>
<evidence type="ECO:0000313" key="3">
    <source>
        <dbReference type="Proteomes" id="UP000267081"/>
    </source>
</evidence>
<keyword evidence="3" id="KW-1185">Reference proteome</keyword>
<evidence type="ECO:0000256" key="1">
    <source>
        <dbReference type="SAM" id="MobiDB-lite"/>
    </source>
</evidence>
<feature type="compositionally biased region" description="Low complexity" evidence="1">
    <location>
        <begin position="463"/>
        <end position="477"/>
    </location>
</feature>
<feature type="compositionally biased region" description="Polar residues" evidence="1">
    <location>
        <begin position="275"/>
        <end position="290"/>
    </location>
</feature>
<sequence length="526" mass="51562">MVVAVSSTANSRRSAPSRPAFTAGEEPRQTVATPMRREPLAGHLRARGRAPRPWAGALQRPAAKILVAGGLTLAGWLLTAALSGSTAGAVEQAACPQAPVASTVDHPGKPFLHGKHHRKSHRETGACAQQPGETAADPAGTTTTDTTAGETQPANSTAADTAPAGTTAADSAAADTTPSGTTATNTTAGEAAPSDTTAGDTQPANSTAADTTPSETVAGETNPAETTPSGTTASQTTATESTPTETTPVDSAAADTTATGTKPAETAPAAKTPPSRDTTAAEQPAADTQSGLLGGLVGNVLNASTETQPQTGLLGGLVGGVLNVVGGALTTVTSTVGVVTDTLSHTVLAPLTQPPASNPDAPVLLPLDDVLGPIFTGGSNSGGVTVTAPAATTLVATVPAETPAAAVVTAPVEAAPQSTSRGATHSVVVRHEVPQQAKQELPRDSGVHARDGGGDTAPGLPGGTTAPSAPAPTATPGHDGPGGARHAFAVHTDDVTTTQLKLIGASRDHDVDGAGREAALPTTSPD</sequence>
<feature type="compositionally biased region" description="Basic residues" evidence="1">
    <location>
        <begin position="112"/>
        <end position="121"/>
    </location>
</feature>